<evidence type="ECO:0000256" key="1">
    <source>
        <dbReference type="SAM" id="SignalP"/>
    </source>
</evidence>
<evidence type="ECO:0000313" key="3">
    <source>
        <dbReference type="Proteomes" id="UP000186074"/>
    </source>
</evidence>
<dbReference type="EMBL" id="CP019070">
    <property type="protein sequence ID" value="APW64674.1"/>
    <property type="molecule type" value="Genomic_DNA"/>
</dbReference>
<sequence>MKKIAKLSLVAAVAVAGLTNVNAASLEEAIKGVDVSGQFRFRFQEKKVDGESTATLPTADNNETGSDVEIEVGVKVPVTENVTAVFKIDNANDDADDANTKADVEIEDYYFSYNAGALTVNAGQQNIPGRITDGNQGDGIVALYNLGSATIGAAAFADHNVDSTRLDNSNSVLSAIAMGNVGPVSLLGQYATVADTVDTYNLKADANFDMVKVGVEYTESELDAATGIGAAFRDDRSTLKAYVAGNVGIVSGKLIYAKTGDNGSGSIDSQVSTAGLEAPAEYLLWNLGTSFKSDMEIYGVDASVAVTPKLSLRAAYVEGEVGSLAGKEVYEALGQISYKVSKNLNTYVRYAEFDSNGVNNSADGQRGRVEVKYSF</sequence>
<dbReference type="Proteomes" id="UP000186074">
    <property type="component" value="Chromosome"/>
</dbReference>
<keyword evidence="1" id="KW-0732">Signal</keyword>
<dbReference type="RefSeq" id="WP_076083625.1">
    <property type="nucleotide sequence ID" value="NZ_CP019070.1"/>
</dbReference>
<dbReference type="InterPro" id="IPR023614">
    <property type="entry name" value="Porin_dom_sf"/>
</dbReference>
<dbReference type="SUPFAM" id="SSF56935">
    <property type="entry name" value="Porins"/>
    <property type="match status" value="1"/>
</dbReference>
<dbReference type="STRING" id="1850254.LPB137_01860"/>
<dbReference type="Pfam" id="PF05538">
    <property type="entry name" value="Campylo_MOMP"/>
    <property type="match status" value="1"/>
</dbReference>
<protein>
    <recommendedName>
        <fullName evidence="4">Porin domain-containing protein</fullName>
    </recommendedName>
</protein>
<feature type="signal peptide" evidence="1">
    <location>
        <begin position="1"/>
        <end position="23"/>
    </location>
</feature>
<dbReference type="Gene3D" id="2.40.160.10">
    <property type="entry name" value="Porin"/>
    <property type="match status" value="1"/>
</dbReference>
<dbReference type="AlphaFoldDB" id="A0A1P8KJH3"/>
<dbReference type="InterPro" id="IPR008439">
    <property type="entry name" value="Campylo_MOMP"/>
</dbReference>
<organism evidence="2 3">
    <name type="scientific">Poseidonibacter parvus</name>
    <dbReference type="NCBI Taxonomy" id="1850254"/>
    <lineage>
        <taxon>Bacteria</taxon>
        <taxon>Pseudomonadati</taxon>
        <taxon>Campylobacterota</taxon>
        <taxon>Epsilonproteobacteria</taxon>
        <taxon>Campylobacterales</taxon>
        <taxon>Arcobacteraceae</taxon>
        <taxon>Poseidonibacter</taxon>
    </lineage>
</organism>
<dbReference type="KEGG" id="alp:LPB137_01860"/>
<proteinExistence type="predicted"/>
<feature type="chain" id="PRO_5012591458" description="Porin domain-containing protein" evidence="1">
    <location>
        <begin position="24"/>
        <end position="375"/>
    </location>
</feature>
<dbReference type="OrthoDB" id="5365239at2"/>
<keyword evidence="3" id="KW-1185">Reference proteome</keyword>
<reference evidence="2 3" key="1">
    <citation type="submission" date="2017-01" db="EMBL/GenBank/DDBJ databases">
        <title>Genome sequencing of Arcobacter sp. LPB0137.</title>
        <authorList>
            <person name="Lee G.-W."/>
            <person name="Yi H."/>
        </authorList>
    </citation>
    <scope>NUCLEOTIDE SEQUENCE [LARGE SCALE GENOMIC DNA]</scope>
    <source>
        <strain evidence="2 3">LPB0137</strain>
    </source>
</reference>
<name>A0A1P8KJH3_9BACT</name>
<gene>
    <name evidence="2" type="ORF">LPB137_01860</name>
</gene>
<accession>A0A1P8KJH3</accession>
<evidence type="ECO:0008006" key="4">
    <source>
        <dbReference type="Google" id="ProtNLM"/>
    </source>
</evidence>
<evidence type="ECO:0000313" key="2">
    <source>
        <dbReference type="EMBL" id="APW64674.1"/>
    </source>
</evidence>